<keyword evidence="2 3" id="KW-0238">DNA-binding</keyword>
<gene>
    <name evidence="5" type="ORF">BC6307_00755</name>
</gene>
<dbReference type="KEGG" id="bcoh:BC6307_00755"/>
<dbReference type="Pfam" id="PF00440">
    <property type="entry name" value="TetR_N"/>
    <property type="match status" value="1"/>
</dbReference>
<dbReference type="STRING" id="1314751.GCA_001591425_02365"/>
<sequence>MTKMDRRKKYTRMVLKDSLIQLLKEKPMSAITVKEICALADINRSTFYSHYSDHYDLLFKIEEEIIEDMNKTLSQYNYTTEEVEALQMTEKLLEYVAENRDICQTLLSEHGDQSFQKRVMMIAHQFTVQSWMNNNNIDKEISEYISMFVVSGSIHVIKSWLENDMNKSPKEMAEIVIRLTNKGLASF</sequence>
<dbReference type="InterPro" id="IPR050624">
    <property type="entry name" value="HTH-type_Tx_Regulator"/>
</dbReference>
<name>A0A223KKL2_9BACI</name>
<accession>A0A223KKL2</accession>
<dbReference type="Gene3D" id="1.10.357.10">
    <property type="entry name" value="Tetracycline Repressor, domain 2"/>
    <property type="match status" value="1"/>
</dbReference>
<feature type="DNA-binding region" description="H-T-H motif" evidence="3">
    <location>
        <begin position="32"/>
        <end position="51"/>
    </location>
</feature>
<protein>
    <submittedName>
        <fullName evidence="5">TetR family transcriptional regulator</fullName>
    </submittedName>
</protein>
<dbReference type="GO" id="GO:0003677">
    <property type="term" value="F:DNA binding"/>
    <property type="evidence" value="ECO:0007669"/>
    <property type="project" value="UniProtKB-UniRule"/>
</dbReference>
<proteinExistence type="predicted"/>
<dbReference type="AlphaFoldDB" id="A0A223KKL2"/>
<dbReference type="PANTHER" id="PTHR43479">
    <property type="entry name" value="ACREF/ENVCD OPERON REPRESSOR-RELATED"/>
    <property type="match status" value="1"/>
</dbReference>
<dbReference type="PANTHER" id="PTHR43479:SF7">
    <property type="entry name" value="TETR-FAMILY TRANSCRIPTIONAL REGULATOR"/>
    <property type="match status" value="1"/>
</dbReference>
<dbReference type="EMBL" id="CP018866">
    <property type="protein sequence ID" value="AST89908.1"/>
    <property type="molecule type" value="Genomic_DNA"/>
</dbReference>
<evidence type="ECO:0000259" key="4">
    <source>
        <dbReference type="PROSITE" id="PS50977"/>
    </source>
</evidence>
<dbReference type="Proteomes" id="UP000215224">
    <property type="component" value="Chromosome"/>
</dbReference>
<dbReference type="InterPro" id="IPR039532">
    <property type="entry name" value="TetR_C_Firmicutes"/>
</dbReference>
<dbReference type="InterPro" id="IPR009057">
    <property type="entry name" value="Homeodomain-like_sf"/>
</dbReference>
<evidence type="ECO:0000313" key="5">
    <source>
        <dbReference type="EMBL" id="AST89908.1"/>
    </source>
</evidence>
<dbReference type="InterPro" id="IPR001647">
    <property type="entry name" value="HTH_TetR"/>
</dbReference>
<dbReference type="Pfam" id="PF14278">
    <property type="entry name" value="TetR_C_8"/>
    <property type="match status" value="1"/>
</dbReference>
<reference evidence="5 6" key="1">
    <citation type="submission" date="2016-12" db="EMBL/GenBank/DDBJ databases">
        <title>The whole genome sequencing and assembly of Bacillus cohnii DSM 6307T strain.</title>
        <authorList>
            <person name="Lee Y.-J."/>
            <person name="Yi H."/>
            <person name="Bahn Y.-S."/>
            <person name="Kim J.F."/>
            <person name="Lee D.-W."/>
        </authorList>
    </citation>
    <scope>NUCLEOTIDE SEQUENCE [LARGE SCALE GENOMIC DNA]</scope>
    <source>
        <strain evidence="5 6">DSM 6307</strain>
    </source>
</reference>
<evidence type="ECO:0000256" key="3">
    <source>
        <dbReference type="PROSITE-ProRule" id="PRU00335"/>
    </source>
</evidence>
<keyword evidence="1" id="KW-0678">Repressor</keyword>
<keyword evidence="6" id="KW-1185">Reference proteome</keyword>
<evidence type="ECO:0000256" key="2">
    <source>
        <dbReference type="ARBA" id="ARBA00023125"/>
    </source>
</evidence>
<dbReference type="SUPFAM" id="SSF46689">
    <property type="entry name" value="Homeodomain-like"/>
    <property type="match status" value="1"/>
</dbReference>
<feature type="domain" description="HTH tetR-type" evidence="4">
    <location>
        <begin position="9"/>
        <end position="69"/>
    </location>
</feature>
<evidence type="ECO:0000256" key="1">
    <source>
        <dbReference type="ARBA" id="ARBA00022491"/>
    </source>
</evidence>
<dbReference type="PROSITE" id="PS50977">
    <property type="entry name" value="HTH_TETR_2"/>
    <property type="match status" value="1"/>
</dbReference>
<evidence type="ECO:0000313" key="6">
    <source>
        <dbReference type="Proteomes" id="UP000215224"/>
    </source>
</evidence>
<organism evidence="5 6">
    <name type="scientific">Sutcliffiella cohnii</name>
    <dbReference type="NCBI Taxonomy" id="33932"/>
    <lineage>
        <taxon>Bacteria</taxon>
        <taxon>Bacillati</taxon>
        <taxon>Bacillota</taxon>
        <taxon>Bacilli</taxon>
        <taxon>Bacillales</taxon>
        <taxon>Bacillaceae</taxon>
        <taxon>Sutcliffiella</taxon>
    </lineage>
</organism>